<dbReference type="Proteomes" id="UP001172102">
    <property type="component" value="Unassembled WGS sequence"/>
</dbReference>
<reference evidence="2" key="1">
    <citation type="submission" date="2023-06" db="EMBL/GenBank/DDBJ databases">
        <title>Genome-scale phylogeny and comparative genomics of the fungal order Sordariales.</title>
        <authorList>
            <consortium name="Lawrence Berkeley National Laboratory"/>
            <person name="Hensen N."/>
            <person name="Bonometti L."/>
            <person name="Westerberg I."/>
            <person name="Brannstrom I.O."/>
            <person name="Guillou S."/>
            <person name="Cros-Aarteil S."/>
            <person name="Calhoun S."/>
            <person name="Haridas S."/>
            <person name="Kuo A."/>
            <person name="Mondo S."/>
            <person name="Pangilinan J."/>
            <person name="Riley R."/>
            <person name="Labutti K."/>
            <person name="Andreopoulos B."/>
            <person name="Lipzen A."/>
            <person name="Chen C."/>
            <person name="Yanf M."/>
            <person name="Daum C."/>
            <person name="Ng V."/>
            <person name="Clum A."/>
            <person name="Steindorff A."/>
            <person name="Ohm R."/>
            <person name="Martin F."/>
            <person name="Silar P."/>
            <person name="Natvig D."/>
            <person name="Lalanne C."/>
            <person name="Gautier V."/>
            <person name="Ament-Velasquez S.L."/>
            <person name="Kruys A."/>
            <person name="Hutchinson M.I."/>
            <person name="Powell A.J."/>
            <person name="Barry K."/>
            <person name="Miller A.N."/>
            <person name="Grigoriev I.V."/>
            <person name="Debuchy R."/>
            <person name="Gladieux P."/>
            <person name="Thoren M.H."/>
            <person name="Johannesson H."/>
        </authorList>
    </citation>
    <scope>NUCLEOTIDE SEQUENCE</scope>
    <source>
        <strain evidence="2">SMH4607-1</strain>
    </source>
</reference>
<evidence type="ECO:0000256" key="1">
    <source>
        <dbReference type="SAM" id="MobiDB-lite"/>
    </source>
</evidence>
<feature type="compositionally biased region" description="Low complexity" evidence="1">
    <location>
        <begin position="131"/>
        <end position="140"/>
    </location>
</feature>
<accession>A0AA40B1P4</accession>
<feature type="region of interest" description="Disordered" evidence="1">
    <location>
        <begin position="1"/>
        <end position="24"/>
    </location>
</feature>
<gene>
    <name evidence="2" type="ORF">B0H67DRAFT_146433</name>
</gene>
<feature type="compositionally biased region" description="Low complexity" evidence="1">
    <location>
        <begin position="149"/>
        <end position="160"/>
    </location>
</feature>
<feature type="compositionally biased region" description="Basic residues" evidence="1">
    <location>
        <begin position="60"/>
        <end position="72"/>
    </location>
</feature>
<dbReference type="AlphaFoldDB" id="A0AA40B1P4"/>
<feature type="compositionally biased region" description="Low complexity" evidence="1">
    <location>
        <begin position="169"/>
        <end position="180"/>
    </location>
</feature>
<keyword evidence="3" id="KW-1185">Reference proteome</keyword>
<comment type="caution">
    <text evidence="2">The sequence shown here is derived from an EMBL/GenBank/DDBJ whole genome shotgun (WGS) entry which is preliminary data.</text>
</comment>
<name>A0AA40B1P4_9PEZI</name>
<feature type="region of interest" description="Disordered" evidence="1">
    <location>
        <begin position="60"/>
        <end position="180"/>
    </location>
</feature>
<evidence type="ECO:0000313" key="3">
    <source>
        <dbReference type="Proteomes" id="UP001172102"/>
    </source>
</evidence>
<dbReference type="EMBL" id="JAUKUA010000002">
    <property type="protein sequence ID" value="KAK0726058.1"/>
    <property type="molecule type" value="Genomic_DNA"/>
</dbReference>
<organism evidence="2 3">
    <name type="scientific">Lasiosphaeris hirsuta</name>
    <dbReference type="NCBI Taxonomy" id="260670"/>
    <lineage>
        <taxon>Eukaryota</taxon>
        <taxon>Fungi</taxon>
        <taxon>Dikarya</taxon>
        <taxon>Ascomycota</taxon>
        <taxon>Pezizomycotina</taxon>
        <taxon>Sordariomycetes</taxon>
        <taxon>Sordariomycetidae</taxon>
        <taxon>Sordariales</taxon>
        <taxon>Lasiosphaeriaceae</taxon>
        <taxon>Lasiosphaeris</taxon>
    </lineage>
</organism>
<proteinExistence type="predicted"/>
<feature type="compositionally biased region" description="Polar residues" evidence="1">
    <location>
        <begin position="1"/>
        <end position="20"/>
    </location>
</feature>
<protein>
    <submittedName>
        <fullName evidence="2">Uncharacterized protein</fullName>
    </submittedName>
</protein>
<evidence type="ECO:0000313" key="2">
    <source>
        <dbReference type="EMBL" id="KAK0726058.1"/>
    </source>
</evidence>
<sequence length="222" mass="23426">MSPLHSSPTSPGTLTHTVNLTRLPPANPSHLSHCHGMQQPSARPSQIRLLPSSRHLISYHRASHHRASHHRCLSPTHPLPSGQQSTPSHPADAASPCFNPLLHPFPQAPRATTSRLRACQPSRWPATSQAPSPHLPISLASPPPPAIPRPTRTSVVIRLPLPSPPPSLQPSRPGAGTRARGGYYARRAPAAAAFPAGPCVSPGGRAVSVGGCSTEWMSATAR</sequence>